<protein>
    <submittedName>
        <fullName evidence="1">Uncharacterized protein</fullName>
    </submittedName>
</protein>
<sequence length="90" mass="10702">MLFLLKLWCYSLKIIVRKLFVFANPHRKQLSYNGVIFNLPLEVTHELYFSLLWYHDFHFLCFGFKLAPALHLNKLIPSVMQADVIIWSSC</sequence>
<comment type="caution">
    <text evidence="1">The sequence shown here is derived from an EMBL/GenBank/DDBJ whole genome shotgun (WGS) entry which is preliminary data.</text>
</comment>
<organism evidence="1 2">
    <name type="scientific">Tagetes erecta</name>
    <name type="common">African marigold</name>
    <dbReference type="NCBI Taxonomy" id="13708"/>
    <lineage>
        <taxon>Eukaryota</taxon>
        <taxon>Viridiplantae</taxon>
        <taxon>Streptophyta</taxon>
        <taxon>Embryophyta</taxon>
        <taxon>Tracheophyta</taxon>
        <taxon>Spermatophyta</taxon>
        <taxon>Magnoliopsida</taxon>
        <taxon>eudicotyledons</taxon>
        <taxon>Gunneridae</taxon>
        <taxon>Pentapetalae</taxon>
        <taxon>asterids</taxon>
        <taxon>campanulids</taxon>
        <taxon>Asterales</taxon>
        <taxon>Asteraceae</taxon>
        <taxon>Asteroideae</taxon>
        <taxon>Heliantheae alliance</taxon>
        <taxon>Tageteae</taxon>
        <taxon>Tagetes</taxon>
    </lineage>
</organism>
<evidence type="ECO:0000313" key="2">
    <source>
        <dbReference type="Proteomes" id="UP001229421"/>
    </source>
</evidence>
<gene>
    <name evidence="1" type="ORF">QVD17_03612</name>
</gene>
<name>A0AAD8LBM0_TARER</name>
<proteinExistence type="predicted"/>
<accession>A0AAD8LBM0</accession>
<evidence type="ECO:0000313" key="1">
    <source>
        <dbReference type="EMBL" id="KAK1437814.1"/>
    </source>
</evidence>
<dbReference type="EMBL" id="JAUHHV010000001">
    <property type="protein sequence ID" value="KAK1437814.1"/>
    <property type="molecule type" value="Genomic_DNA"/>
</dbReference>
<dbReference type="AlphaFoldDB" id="A0AAD8LBM0"/>
<dbReference type="Proteomes" id="UP001229421">
    <property type="component" value="Unassembled WGS sequence"/>
</dbReference>
<reference evidence="1" key="1">
    <citation type="journal article" date="2023" name="bioRxiv">
        <title>Improved chromosome-level genome assembly for marigold (Tagetes erecta).</title>
        <authorList>
            <person name="Jiang F."/>
            <person name="Yuan L."/>
            <person name="Wang S."/>
            <person name="Wang H."/>
            <person name="Xu D."/>
            <person name="Wang A."/>
            <person name="Fan W."/>
        </authorList>
    </citation>
    <scope>NUCLEOTIDE SEQUENCE</scope>
    <source>
        <strain evidence="1">WSJ</strain>
        <tissue evidence="1">Leaf</tissue>
    </source>
</reference>
<keyword evidence="2" id="KW-1185">Reference proteome</keyword>